<proteinExistence type="predicted"/>
<reference evidence="4" key="1">
    <citation type="submission" date="2016-06" db="UniProtKB">
        <authorList>
            <consortium name="WormBaseParasite"/>
        </authorList>
    </citation>
    <scope>IDENTIFICATION</scope>
</reference>
<keyword evidence="3" id="KW-1185">Reference proteome</keyword>
<dbReference type="AlphaFoldDB" id="A0A183TIN9"/>
<feature type="compositionally biased region" description="Basic and acidic residues" evidence="1">
    <location>
        <begin position="130"/>
        <end position="146"/>
    </location>
</feature>
<gene>
    <name evidence="2" type="ORF">SSLN_LOCUS16337</name>
</gene>
<accession>A0A183TIN9</accession>
<feature type="region of interest" description="Disordered" evidence="1">
    <location>
        <begin position="186"/>
        <end position="216"/>
    </location>
</feature>
<evidence type="ECO:0000313" key="3">
    <source>
        <dbReference type="Proteomes" id="UP000275846"/>
    </source>
</evidence>
<evidence type="ECO:0000313" key="2">
    <source>
        <dbReference type="EMBL" id="VDM02723.1"/>
    </source>
</evidence>
<evidence type="ECO:0000313" key="4">
    <source>
        <dbReference type="WBParaSite" id="SSLN_0001695801-mRNA-1"/>
    </source>
</evidence>
<sequence>METNHYPTLIILFNPERLEQIPSSPQNPTTLDTTSVTGWLSCLFFLLTLSLPTTRDMGYVSSQPPPSSTTSYLVSEIGQSLITSPSTHIQTWKLDYNSAGCVTVVKPKTPLRTPANPPQGTKAISYPRPHPRDPRIPDHLPRERRSQCGSQNKTQGAHTARRTDPTHGIVGTTLHAMTFAYQSTSATPYRHQTKPHPKPSLQNSDRSYDPHTTLRA</sequence>
<dbReference type="WBParaSite" id="SSLN_0001695801-mRNA-1">
    <property type="protein sequence ID" value="SSLN_0001695801-mRNA-1"/>
    <property type="gene ID" value="SSLN_0001695801"/>
</dbReference>
<evidence type="ECO:0000256" key="1">
    <source>
        <dbReference type="SAM" id="MobiDB-lite"/>
    </source>
</evidence>
<organism evidence="4">
    <name type="scientific">Schistocephalus solidus</name>
    <name type="common">Tapeworm</name>
    <dbReference type="NCBI Taxonomy" id="70667"/>
    <lineage>
        <taxon>Eukaryota</taxon>
        <taxon>Metazoa</taxon>
        <taxon>Spiralia</taxon>
        <taxon>Lophotrochozoa</taxon>
        <taxon>Platyhelminthes</taxon>
        <taxon>Cestoda</taxon>
        <taxon>Eucestoda</taxon>
        <taxon>Diphyllobothriidea</taxon>
        <taxon>Diphyllobothriidae</taxon>
        <taxon>Schistocephalus</taxon>
    </lineage>
</organism>
<protein>
    <submittedName>
        <fullName evidence="4">ORF3</fullName>
    </submittedName>
</protein>
<dbReference type="Proteomes" id="UP000275846">
    <property type="component" value="Unassembled WGS sequence"/>
</dbReference>
<feature type="compositionally biased region" description="Polar residues" evidence="1">
    <location>
        <begin position="147"/>
        <end position="157"/>
    </location>
</feature>
<reference evidence="2 3" key="2">
    <citation type="submission" date="2018-11" db="EMBL/GenBank/DDBJ databases">
        <authorList>
            <consortium name="Pathogen Informatics"/>
        </authorList>
    </citation>
    <scope>NUCLEOTIDE SEQUENCE [LARGE SCALE GENOMIC DNA]</scope>
    <source>
        <strain evidence="2 3">NST_G2</strain>
    </source>
</reference>
<dbReference type="EMBL" id="UYSU01040969">
    <property type="protein sequence ID" value="VDM02723.1"/>
    <property type="molecule type" value="Genomic_DNA"/>
</dbReference>
<feature type="region of interest" description="Disordered" evidence="1">
    <location>
        <begin position="108"/>
        <end position="168"/>
    </location>
</feature>
<name>A0A183TIN9_SCHSO</name>